<evidence type="ECO:0000313" key="2">
    <source>
        <dbReference type="Proteomes" id="UP000294823"/>
    </source>
</evidence>
<feature type="non-terminal residue" evidence="1">
    <location>
        <position position="1"/>
    </location>
</feature>
<accession>A0ABY2D5J4</accession>
<proteinExistence type="predicted"/>
<protein>
    <recommendedName>
        <fullName evidence="3">RapA2 cadherin-like domain-containing protein</fullName>
    </recommendedName>
</protein>
<dbReference type="InterPro" id="IPR010221">
    <property type="entry name" value="VCBS_dom"/>
</dbReference>
<reference evidence="1 2" key="1">
    <citation type="submission" date="2019-03" db="EMBL/GenBank/DDBJ databases">
        <title>Halomonas marinisediminis sp. nov., a moderately halophilic bacterium isolated from the Bohai Gulf.</title>
        <authorList>
            <person name="Ji X."/>
        </authorList>
    </citation>
    <scope>NUCLEOTIDE SEQUENCE [LARGE SCALE GENOMIC DNA]</scope>
    <source>
        <strain evidence="1 2">204</strain>
    </source>
</reference>
<keyword evidence="2" id="KW-1185">Reference proteome</keyword>
<dbReference type="NCBIfam" id="TIGR01965">
    <property type="entry name" value="VCBS_repeat"/>
    <property type="match status" value="1"/>
</dbReference>
<organism evidence="1 2">
    <name type="scientific">Halomonas marinisediminis</name>
    <dbReference type="NCBI Taxonomy" id="2546095"/>
    <lineage>
        <taxon>Bacteria</taxon>
        <taxon>Pseudomonadati</taxon>
        <taxon>Pseudomonadota</taxon>
        <taxon>Gammaproteobacteria</taxon>
        <taxon>Oceanospirillales</taxon>
        <taxon>Halomonadaceae</taxon>
        <taxon>Halomonas</taxon>
    </lineage>
</organism>
<gene>
    <name evidence="1" type="ORF">E0702_16930</name>
</gene>
<dbReference type="EMBL" id="SLTR01000341">
    <property type="protein sequence ID" value="TDA87123.1"/>
    <property type="molecule type" value="Genomic_DNA"/>
</dbReference>
<comment type="caution">
    <text evidence="1">The sequence shown here is derived from an EMBL/GenBank/DDBJ whole genome shotgun (WGS) entry which is preliminary data.</text>
</comment>
<feature type="non-terminal residue" evidence="1">
    <location>
        <position position="94"/>
    </location>
</feature>
<dbReference type="Proteomes" id="UP000294823">
    <property type="component" value="Unassembled WGS sequence"/>
</dbReference>
<evidence type="ECO:0000313" key="1">
    <source>
        <dbReference type="EMBL" id="TDA87123.1"/>
    </source>
</evidence>
<dbReference type="RefSeq" id="WP_132045718.1">
    <property type="nucleotide sequence ID" value="NZ_SLTR01000341.1"/>
</dbReference>
<dbReference type="Gene3D" id="2.60.40.10">
    <property type="entry name" value="Immunoglobulins"/>
    <property type="match status" value="1"/>
</dbReference>
<name>A0ABY2D5J4_9GAMM</name>
<dbReference type="InterPro" id="IPR013783">
    <property type="entry name" value="Ig-like_fold"/>
</dbReference>
<sequence>VTGNVIGGSNASTNDVADTVGADGAIVSAIVSDNVGANASTTDLNGNLVIEGEYGTLTINPDGSYTYALDNGNLGVQGLGVGETLTDTFTYTLT</sequence>
<evidence type="ECO:0008006" key="3">
    <source>
        <dbReference type="Google" id="ProtNLM"/>
    </source>
</evidence>